<dbReference type="InterPro" id="IPR036047">
    <property type="entry name" value="F-box-like_dom_sf"/>
</dbReference>
<feature type="compositionally biased region" description="Low complexity" evidence="1">
    <location>
        <begin position="382"/>
        <end position="397"/>
    </location>
</feature>
<keyword evidence="3" id="KW-1185">Reference proteome</keyword>
<protein>
    <recommendedName>
        <fullName evidence="4">F-box domain-containing protein</fullName>
    </recommendedName>
</protein>
<evidence type="ECO:0000256" key="1">
    <source>
        <dbReference type="SAM" id="MobiDB-lite"/>
    </source>
</evidence>
<dbReference type="Gene3D" id="3.80.10.10">
    <property type="entry name" value="Ribonuclease Inhibitor"/>
    <property type="match status" value="1"/>
</dbReference>
<dbReference type="Proteomes" id="UP000799757">
    <property type="component" value="Unassembled WGS sequence"/>
</dbReference>
<evidence type="ECO:0000313" key="2">
    <source>
        <dbReference type="EMBL" id="KAF2789179.1"/>
    </source>
</evidence>
<dbReference type="SUPFAM" id="SSF81383">
    <property type="entry name" value="F-box domain"/>
    <property type="match status" value="1"/>
</dbReference>
<dbReference type="AlphaFoldDB" id="A0A6A6WYK5"/>
<reference evidence="2" key="1">
    <citation type="journal article" date="2020" name="Stud. Mycol.">
        <title>101 Dothideomycetes genomes: a test case for predicting lifestyles and emergence of pathogens.</title>
        <authorList>
            <person name="Haridas S."/>
            <person name="Albert R."/>
            <person name="Binder M."/>
            <person name="Bloem J."/>
            <person name="Labutti K."/>
            <person name="Salamov A."/>
            <person name="Andreopoulos B."/>
            <person name="Baker S."/>
            <person name="Barry K."/>
            <person name="Bills G."/>
            <person name="Bluhm B."/>
            <person name="Cannon C."/>
            <person name="Castanera R."/>
            <person name="Culley D."/>
            <person name="Daum C."/>
            <person name="Ezra D."/>
            <person name="Gonzalez J."/>
            <person name="Henrissat B."/>
            <person name="Kuo A."/>
            <person name="Liang C."/>
            <person name="Lipzen A."/>
            <person name="Lutzoni F."/>
            <person name="Magnuson J."/>
            <person name="Mondo S."/>
            <person name="Nolan M."/>
            <person name="Ohm R."/>
            <person name="Pangilinan J."/>
            <person name="Park H.-J."/>
            <person name="Ramirez L."/>
            <person name="Alfaro M."/>
            <person name="Sun H."/>
            <person name="Tritt A."/>
            <person name="Yoshinaga Y."/>
            <person name="Zwiers L.-H."/>
            <person name="Turgeon B."/>
            <person name="Goodwin S."/>
            <person name="Spatafora J."/>
            <person name="Crous P."/>
            <person name="Grigoriev I."/>
        </authorList>
    </citation>
    <scope>NUCLEOTIDE SEQUENCE</scope>
    <source>
        <strain evidence="2">CBS 109.77</strain>
    </source>
</reference>
<organism evidence="2 3">
    <name type="scientific">Melanomma pulvis-pyrius CBS 109.77</name>
    <dbReference type="NCBI Taxonomy" id="1314802"/>
    <lineage>
        <taxon>Eukaryota</taxon>
        <taxon>Fungi</taxon>
        <taxon>Dikarya</taxon>
        <taxon>Ascomycota</taxon>
        <taxon>Pezizomycotina</taxon>
        <taxon>Dothideomycetes</taxon>
        <taxon>Pleosporomycetidae</taxon>
        <taxon>Pleosporales</taxon>
        <taxon>Melanommataceae</taxon>
        <taxon>Melanomma</taxon>
    </lineage>
</organism>
<sequence length="590" mass="66559">MAGRSIPINYKDRIPVTAPHHSWLTSPARSHAGVGQGTELPLHLIALILNHLDNAADLARVTRTSRLFYYMALPRLYEDVTLRSYADIRYVNGRPEGFGSGSPFAMGLNTLVSRTFTDYVHKFKVIGDTREHDTEDYSKGRVPDNSMMLQVAMRAAIDKMKNLTSFAWELNTKPLQTVYQAIMAKPMLTSLTLRCQTKRIPRPTTVIPPLPNLTTLVVYDIDPLCYPDDFSLVLLTAKKLENLKLHWNPRMRETGEESVNLINYFGRCLAAKHVIPVKRMAMYNLYARNTGEGFEHCTDAATVEELTIVKCMGSSGDPMNVFMDNTWRVSSHHPVHHNMKMLRMDIIEKEHAVMLARFHGLERFYLISNTGKSSKPNSTADTPTTPSINTPTNSCSSANGTPLSTHECKSVAGDYLAVIQSNHSTMRHLLLSDKWQLNEEALLMICKSCPNLEQIGFSCSVPPLDSLRHVLSLVPKLYALRILIRAGSEFAEKVDSMDVEMHQFALATELWQPEYMNLRYFGMGNKIVFKLGAVVYPPKGKGTNIPPGQEKSMNARRLGPMRKMERVEWADVQHVEIWGMDNTDFDPAFP</sequence>
<evidence type="ECO:0000313" key="3">
    <source>
        <dbReference type="Proteomes" id="UP000799757"/>
    </source>
</evidence>
<evidence type="ECO:0008006" key="4">
    <source>
        <dbReference type="Google" id="ProtNLM"/>
    </source>
</evidence>
<dbReference type="InterPro" id="IPR032675">
    <property type="entry name" value="LRR_dom_sf"/>
</dbReference>
<feature type="region of interest" description="Disordered" evidence="1">
    <location>
        <begin position="371"/>
        <end position="400"/>
    </location>
</feature>
<dbReference type="OrthoDB" id="5311681at2759"/>
<accession>A0A6A6WYK5</accession>
<feature type="compositionally biased region" description="Polar residues" evidence="1">
    <location>
        <begin position="371"/>
        <end position="381"/>
    </location>
</feature>
<dbReference type="SUPFAM" id="SSF52047">
    <property type="entry name" value="RNI-like"/>
    <property type="match status" value="1"/>
</dbReference>
<dbReference type="EMBL" id="MU002156">
    <property type="protein sequence ID" value="KAF2789179.1"/>
    <property type="molecule type" value="Genomic_DNA"/>
</dbReference>
<gene>
    <name evidence="2" type="ORF">K505DRAFT_365823</name>
</gene>
<proteinExistence type="predicted"/>
<name>A0A6A6WYK5_9PLEO</name>